<dbReference type="AlphaFoldDB" id="A0A7W3TJG9"/>
<reference evidence="3 4" key="1">
    <citation type="submission" date="2020-08" db="EMBL/GenBank/DDBJ databases">
        <authorList>
            <person name="Xu S."/>
            <person name="Li A."/>
        </authorList>
    </citation>
    <scope>NUCLEOTIDE SEQUENCE [LARGE SCALE GENOMIC DNA]</scope>
    <source>
        <strain evidence="3 4">119BY6-57</strain>
    </source>
</reference>
<dbReference type="CDD" id="cd08899">
    <property type="entry name" value="SRPBCC_CalC_Aha1-like_6"/>
    <property type="match status" value="1"/>
</dbReference>
<evidence type="ECO:0000313" key="4">
    <source>
        <dbReference type="Proteomes" id="UP000523196"/>
    </source>
</evidence>
<dbReference type="Gene3D" id="3.30.530.20">
    <property type="match status" value="1"/>
</dbReference>
<dbReference type="Pfam" id="PF08327">
    <property type="entry name" value="AHSA1"/>
    <property type="match status" value="1"/>
</dbReference>
<evidence type="ECO:0000313" key="3">
    <source>
        <dbReference type="EMBL" id="MBB1059482.1"/>
    </source>
</evidence>
<keyword evidence="4" id="KW-1185">Reference proteome</keyword>
<name>A0A7W3TJG9_9GAMM</name>
<dbReference type="RefSeq" id="WP_182685119.1">
    <property type="nucleotide sequence ID" value="NZ_JACHTF010000002.1"/>
</dbReference>
<dbReference type="EMBL" id="JACHTF010000002">
    <property type="protein sequence ID" value="MBB1059482.1"/>
    <property type="molecule type" value="Genomic_DNA"/>
</dbReference>
<comment type="caution">
    <text evidence="3">The sequence shown here is derived from an EMBL/GenBank/DDBJ whole genome shotgun (WGS) entry which is preliminary data.</text>
</comment>
<dbReference type="InterPro" id="IPR013538">
    <property type="entry name" value="ASHA1/2-like_C"/>
</dbReference>
<comment type="similarity">
    <text evidence="1">Belongs to the AHA1 family.</text>
</comment>
<proteinExistence type="inferred from homology"/>
<evidence type="ECO:0000256" key="1">
    <source>
        <dbReference type="ARBA" id="ARBA00006817"/>
    </source>
</evidence>
<dbReference type="InterPro" id="IPR023393">
    <property type="entry name" value="START-like_dom_sf"/>
</dbReference>
<protein>
    <submittedName>
        <fullName evidence="3">SRPBCC family protein</fullName>
    </submittedName>
</protein>
<feature type="domain" description="Activator of Hsp90 ATPase homologue 1/2-like C-terminal" evidence="2">
    <location>
        <begin position="24"/>
        <end position="155"/>
    </location>
</feature>
<sequence>MDNDAHGTLLADDAVRLQRLLPGPIERVWRYLTEPALRRQWLADGAFPGDEGAGFELTFRNNSLTGADDPPPARYADMAELAHTRGHLRACSPPHRLVITWDEDAEGNGSEVSFDLEPDGDEVLLTLTHQRLPRRSALVSVSSGWHAHLAVLHARLMDTDPPPFWQTFSRLEQDYEQRIPTAPPSA</sequence>
<accession>A0A7W3TJG9</accession>
<dbReference type="SUPFAM" id="SSF55961">
    <property type="entry name" value="Bet v1-like"/>
    <property type="match status" value="1"/>
</dbReference>
<dbReference type="Proteomes" id="UP000523196">
    <property type="component" value="Unassembled WGS sequence"/>
</dbReference>
<organism evidence="3 4">
    <name type="scientific">Marilutibacter spongiae</name>
    <dbReference type="NCBI Taxonomy" id="2025720"/>
    <lineage>
        <taxon>Bacteria</taxon>
        <taxon>Pseudomonadati</taxon>
        <taxon>Pseudomonadota</taxon>
        <taxon>Gammaproteobacteria</taxon>
        <taxon>Lysobacterales</taxon>
        <taxon>Lysobacteraceae</taxon>
        <taxon>Marilutibacter</taxon>
    </lineage>
</organism>
<evidence type="ECO:0000259" key="2">
    <source>
        <dbReference type="Pfam" id="PF08327"/>
    </source>
</evidence>
<gene>
    <name evidence="3" type="ORF">H4F98_02730</name>
</gene>